<dbReference type="PANTHER" id="PTHR22731:SF3">
    <property type="entry name" value="RIBONUCLEASES P_MRP PROTEIN SUBUNIT POP1"/>
    <property type="match status" value="1"/>
</dbReference>
<evidence type="ECO:0000313" key="1">
    <source>
        <dbReference type="EMBL" id="KRH01848.1"/>
    </source>
</evidence>
<dbReference type="PaxDb" id="3847-GLYMA17G140.1"/>
<dbReference type="eggNOG" id="KOG3322">
    <property type="taxonomic scope" value="Eukaryota"/>
</dbReference>
<sequence>MSLQFPFLHLGDKEFIHLSCTALPVPTVQHHQALLTWKFFTMVTDGTKKPQVSVPTPPPPWKINLQKYAESCALKLHSLQSIIENRVNSDYRSQKNKRRTTVFDNQIARKGCRRKRQKLGIIDKALAKSGLEENHQKKLPRCVHRRYELKKNPENGFCYDQALGLPPSFVSTRKDSLMSVLRMVLEPYPATTPHPGNHDDSVLYSVTYGRAMLHQCGAPVSQPIAPVTYM</sequence>
<dbReference type="Gramene" id="KRH01848">
    <property type="protein sequence ID" value="KRH01848"/>
    <property type="gene ID" value="GLYMA_17G000200"/>
</dbReference>
<evidence type="ECO:0000313" key="3">
    <source>
        <dbReference type="Proteomes" id="UP000008827"/>
    </source>
</evidence>
<dbReference type="PANTHER" id="PTHR22731">
    <property type="entry name" value="RIBONUCLEASES P/MRP PROTEIN SUBUNIT POP1"/>
    <property type="match status" value="1"/>
</dbReference>
<dbReference type="GO" id="GO:0005655">
    <property type="term" value="C:nucleolar ribonuclease P complex"/>
    <property type="evidence" value="ECO:0007669"/>
    <property type="project" value="InterPro"/>
</dbReference>
<dbReference type="STRING" id="3847.K7MLF9"/>
<dbReference type="InParanoid" id="K7MLF9"/>
<name>K7MLF9_SOYBN</name>
<reference evidence="1 2" key="1">
    <citation type="journal article" date="2010" name="Nature">
        <title>Genome sequence of the palaeopolyploid soybean.</title>
        <authorList>
            <person name="Schmutz J."/>
            <person name="Cannon S.B."/>
            <person name="Schlueter J."/>
            <person name="Ma J."/>
            <person name="Mitros T."/>
            <person name="Nelson W."/>
            <person name="Hyten D.L."/>
            <person name="Song Q."/>
            <person name="Thelen J.J."/>
            <person name="Cheng J."/>
            <person name="Xu D."/>
            <person name="Hellsten U."/>
            <person name="May G.D."/>
            <person name="Yu Y."/>
            <person name="Sakurai T."/>
            <person name="Umezawa T."/>
            <person name="Bhattacharyya M.K."/>
            <person name="Sandhu D."/>
            <person name="Valliyodan B."/>
            <person name="Lindquist E."/>
            <person name="Peto M."/>
            <person name="Grant D."/>
            <person name="Shu S."/>
            <person name="Goodstein D."/>
            <person name="Barry K."/>
            <person name="Futrell-Griggs M."/>
            <person name="Abernathy B."/>
            <person name="Du J."/>
            <person name="Tian Z."/>
            <person name="Zhu L."/>
            <person name="Gill N."/>
            <person name="Joshi T."/>
            <person name="Libault M."/>
            <person name="Sethuraman A."/>
            <person name="Zhang X.-C."/>
            <person name="Shinozaki K."/>
            <person name="Nguyen H.T."/>
            <person name="Wing R.A."/>
            <person name="Cregan P."/>
            <person name="Specht J."/>
            <person name="Grimwood J."/>
            <person name="Rokhsar D."/>
            <person name="Stacey G."/>
            <person name="Shoemaker R.C."/>
            <person name="Jackson S.A."/>
        </authorList>
    </citation>
    <scope>NUCLEOTIDE SEQUENCE [LARGE SCALE GENOMIC DNA]</scope>
    <source>
        <strain evidence="2">cv. Williams 82</strain>
        <tissue evidence="1">Callus</tissue>
    </source>
</reference>
<dbReference type="EMBL" id="CM000850">
    <property type="protein sequence ID" value="KRH01848.1"/>
    <property type="molecule type" value="Genomic_DNA"/>
</dbReference>
<dbReference type="HOGENOM" id="CLU_038230_0_0_1"/>
<dbReference type="GO" id="GO:0001682">
    <property type="term" value="P:tRNA 5'-leader removal"/>
    <property type="evidence" value="ECO:0007669"/>
    <property type="project" value="InterPro"/>
</dbReference>
<reference evidence="1" key="3">
    <citation type="submission" date="2018-07" db="EMBL/GenBank/DDBJ databases">
        <title>WGS assembly of Glycine max.</title>
        <authorList>
            <person name="Schmutz J."/>
            <person name="Cannon S."/>
            <person name="Schlueter J."/>
            <person name="Ma J."/>
            <person name="Mitros T."/>
            <person name="Nelson W."/>
            <person name="Hyten D."/>
            <person name="Song Q."/>
            <person name="Thelen J."/>
            <person name="Cheng J."/>
            <person name="Xu D."/>
            <person name="Hellsten U."/>
            <person name="May G."/>
            <person name="Yu Y."/>
            <person name="Sakurai T."/>
            <person name="Umezawa T."/>
            <person name="Bhattacharyya M."/>
            <person name="Sandhu D."/>
            <person name="Valliyodan B."/>
            <person name="Lindquist E."/>
            <person name="Peto M."/>
            <person name="Grant D."/>
            <person name="Shu S."/>
            <person name="Goodstein D."/>
            <person name="Barry K."/>
            <person name="Futrell-Griggs M."/>
            <person name="Abernathy B."/>
            <person name="Du J."/>
            <person name="Tian Z."/>
            <person name="Zhu L."/>
            <person name="Gill N."/>
            <person name="Joshi T."/>
            <person name="Libault M."/>
            <person name="Sethuraman A."/>
            <person name="Zhang X."/>
            <person name="Shinozaki K."/>
            <person name="Nguyen H."/>
            <person name="Wing R."/>
            <person name="Cregan P."/>
            <person name="Specht J."/>
            <person name="Grimwood J."/>
            <person name="Rokhsar D."/>
            <person name="Stacey G."/>
            <person name="Shoemaker R."/>
            <person name="Jackson S."/>
        </authorList>
    </citation>
    <scope>NUCLEOTIDE SEQUENCE</scope>
    <source>
        <tissue evidence="1">Callus</tissue>
    </source>
</reference>
<gene>
    <name evidence="1" type="ORF">GLYMA_17G000200</name>
</gene>
<keyword evidence="3" id="KW-1185">Reference proteome</keyword>
<reference evidence="2" key="2">
    <citation type="submission" date="2018-02" db="UniProtKB">
        <authorList>
            <consortium name="EnsemblPlants"/>
        </authorList>
    </citation>
    <scope>IDENTIFICATION</scope>
    <source>
        <strain evidence="2">Williams 82</strain>
    </source>
</reference>
<organism evidence="1">
    <name type="scientific">Glycine max</name>
    <name type="common">Soybean</name>
    <name type="synonym">Glycine hispida</name>
    <dbReference type="NCBI Taxonomy" id="3847"/>
    <lineage>
        <taxon>Eukaryota</taxon>
        <taxon>Viridiplantae</taxon>
        <taxon>Streptophyta</taxon>
        <taxon>Embryophyta</taxon>
        <taxon>Tracheophyta</taxon>
        <taxon>Spermatophyta</taxon>
        <taxon>Magnoliopsida</taxon>
        <taxon>eudicotyledons</taxon>
        <taxon>Gunneridae</taxon>
        <taxon>Pentapetalae</taxon>
        <taxon>rosids</taxon>
        <taxon>fabids</taxon>
        <taxon>Fabales</taxon>
        <taxon>Fabaceae</taxon>
        <taxon>Papilionoideae</taxon>
        <taxon>50 kb inversion clade</taxon>
        <taxon>NPAAA clade</taxon>
        <taxon>indigoferoid/millettioid clade</taxon>
        <taxon>Phaseoleae</taxon>
        <taxon>Glycine</taxon>
        <taxon>Glycine subgen. Soja</taxon>
    </lineage>
</organism>
<evidence type="ECO:0000313" key="2">
    <source>
        <dbReference type="EnsemblPlants" id="KRH01848"/>
    </source>
</evidence>
<dbReference type="Proteomes" id="UP000008827">
    <property type="component" value="Chromosome 17"/>
</dbReference>
<proteinExistence type="predicted"/>
<dbReference type="InterPro" id="IPR039182">
    <property type="entry name" value="Pop1"/>
</dbReference>
<dbReference type="GO" id="GO:0000172">
    <property type="term" value="C:ribonuclease MRP complex"/>
    <property type="evidence" value="ECO:0007669"/>
    <property type="project" value="InterPro"/>
</dbReference>
<accession>K7MLF9</accession>
<dbReference type="EnsemblPlants" id="KRH01848">
    <property type="protein sequence ID" value="KRH01848"/>
    <property type="gene ID" value="GLYMA_17G000200"/>
</dbReference>
<protein>
    <submittedName>
        <fullName evidence="1 2">Uncharacterized protein</fullName>
    </submittedName>
</protein>
<dbReference type="AlphaFoldDB" id="K7MLF9"/>